<organism evidence="1 2">
    <name type="scientific">Bifidobacterium favimelis</name>
    <dbReference type="NCBI Taxonomy" id="3122979"/>
    <lineage>
        <taxon>Bacteria</taxon>
        <taxon>Bacillati</taxon>
        <taxon>Actinomycetota</taxon>
        <taxon>Actinomycetes</taxon>
        <taxon>Bifidobacteriales</taxon>
        <taxon>Bifidobacteriaceae</taxon>
        <taxon>Bifidobacterium</taxon>
    </lineage>
</organism>
<dbReference type="Pfam" id="PF13419">
    <property type="entry name" value="HAD_2"/>
    <property type="match status" value="1"/>
</dbReference>
<dbReference type="InterPro" id="IPR023198">
    <property type="entry name" value="PGP-like_dom2"/>
</dbReference>
<dbReference type="SFLD" id="SFLDS00003">
    <property type="entry name" value="Haloacid_Dehalogenase"/>
    <property type="match status" value="1"/>
</dbReference>
<dbReference type="PANTHER" id="PTHR43434:SF20">
    <property type="entry name" value="5'-NUCLEOTIDASE"/>
    <property type="match status" value="1"/>
</dbReference>
<dbReference type="InterPro" id="IPR041492">
    <property type="entry name" value="HAD_2"/>
</dbReference>
<accession>A0ABU8ZN51</accession>
<evidence type="ECO:0000313" key="2">
    <source>
        <dbReference type="Proteomes" id="UP001373159"/>
    </source>
</evidence>
<reference evidence="1 2" key="1">
    <citation type="submission" date="2024-02" db="EMBL/GenBank/DDBJ databases">
        <title>Bifidobacterium honeyensis sp. nov., isolated from the comb honey.</title>
        <authorList>
            <person name="Liu W."/>
            <person name="Li Y."/>
        </authorList>
    </citation>
    <scope>NUCLEOTIDE SEQUENCE [LARGE SCALE GENOMIC DNA]</scope>
    <source>
        <strain evidence="1 2">IMAU50988</strain>
    </source>
</reference>
<dbReference type="PROSITE" id="PS51257">
    <property type="entry name" value="PROKAR_LIPOPROTEIN"/>
    <property type="match status" value="1"/>
</dbReference>
<keyword evidence="2" id="KW-1185">Reference proteome</keyword>
<evidence type="ECO:0000313" key="1">
    <source>
        <dbReference type="EMBL" id="MEK0306675.1"/>
    </source>
</evidence>
<comment type="caution">
    <text evidence="1">The sequence shown here is derived from an EMBL/GenBank/DDBJ whole genome shotgun (WGS) entry which is preliminary data.</text>
</comment>
<dbReference type="InterPro" id="IPR036412">
    <property type="entry name" value="HAD-like_sf"/>
</dbReference>
<dbReference type="Proteomes" id="UP001373159">
    <property type="component" value="Unassembled WGS sequence"/>
</dbReference>
<dbReference type="InterPro" id="IPR023214">
    <property type="entry name" value="HAD_sf"/>
</dbReference>
<dbReference type="EMBL" id="JBANBB010000001">
    <property type="protein sequence ID" value="MEK0306675.1"/>
    <property type="molecule type" value="Genomic_DNA"/>
</dbReference>
<dbReference type="SFLD" id="SFLDG01129">
    <property type="entry name" value="C1.5:_HAD__Beta-PGM__Phosphata"/>
    <property type="match status" value="1"/>
</dbReference>
<proteinExistence type="predicted"/>
<dbReference type="PANTHER" id="PTHR43434">
    <property type="entry name" value="PHOSPHOGLYCOLATE PHOSPHATASE"/>
    <property type="match status" value="1"/>
</dbReference>
<protein>
    <submittedName>
        <fullName evidence="1">HAD hydrolase-like protein</fullName>
    </submittedName>
</protein>
<name>A0ABU8ZN51_9BIFI</name>
<dbReference type="SUPFAM" id="SSF56784">
    <property type="entry name" value="HAD-like"/>
    <property type="match status" value="1"/>
</dbReference>
<dbReference type="Gene3D" id="1.10.150.240">
    <property type="entry name" value="Putative phosphatase, domain 2"/>
    <property type="match status" value="1"/>
</dbReference>
<dbReference type="Gene3D" id="3.40.50.1000">
    <property type="entry name" value="HAD superfamily/HAD-like"/>
    <property type="match status" value="1"/>
</dbReference>
<dbReference type="RefSeq" id="WP_340469220.1">
    <property type="nucleotide sequence ID" value="NZ_JBANBB010000001.1"/>
</dbReference>
<sequence length="242" mass="26599">MTASRPGRRVVLLDLDGTLTASHPGIIACVRKTFEELGHPVPDEAELRRFIGPSIGESLRRNHVPEDEIEEGIRIYRHYYSDVPAFDDPNQPGGKVPGRLVNTVFPGIPDQLRMLRADGCFLAVATCKPEYQALPVCDHFGLTDLVDGVYGASKDSSRLDKEDVIAWAFSHIGFNSDDGDRALMVGDRWTDAEGAAKMGLDCLGCGWGYADEGELLDHGCYRIIDRVDLLSGAVEEYFEGRG</sequence>
<dbReference type="InterPro" id="IPR050155">
    <property type="entry name" value="HAD-like_hydrolase_sf"/>
</dbReference>
<gene>
    <name evidence="1" type="ORF">V8P97_04250</name>
</gene>